<proteinExistence type="predicted"/>
<dbReference type="RefSeq" id="WP_123689580.1">
    <property type="nucleotide sequence ID" value="NZ_AP019700.1"/>
</dbReference>
<evidence type="ECO:0000259" key="5">
    <source>
        <dbReference type="PROSITE" id="PS51000"/>
    </source>
</evidence>
<dbReference type="SMART" id="SM01134">
    <property type="entry name" value="DeoRC"/>
    <property type="match status" value="1"/>
</dbReference>
<dbReference type="OrthoDB" id="9814815at2"/>
<evidence type="ECO:0000256" key="3">
    <source>
        <dbReference type="ARBA" id="ARBA00023125"/>
    </source>
</evidence>
<dbReference type="InterPro" id="IPR036390">
    <property type="entry name" value="WH_DNA-bd_sf"/>
</dbReference>
<dbReference type="EMBL" id="RJKX01000013">
    <property type="protein sequence ID" value="ROQ00285.1"/>
    <property type="molecule type" value="Genomic_DNA"/>
</dbReference>
<name>A0A3N1MB53_9PROT</name>
<evidence type="ECO:0000313" key="7">
    <source>
        <dbReference type="Proteomes" id="UP000278222"/>
    </source>
</evidence>
<dbReference type="AlphaFoldDB" id="A0A3N1MB53"/>
<keyword evidence="7" id="KW-1185">Reference proteome</keyword>
<dbReference type="Gene3D" id="3.30.750.70">
    <property type="entry name" value="4-hydroxybutyrate coenzyme like domains"/>
    <property type="match status" value="1"/>
</dbReference>
<dbReference type="Gene3D" id="1.10.10.10">
    <property type="entry name" value="Winged helix-like DNA-binding domain superfamily/Winged helix DNA-binding domain"/>
    <property type="match status" value="1"/>
</dbReference>
<comment type="caution">
    <text evidence="6">The sequence shown here is derived from an EMBL/GenBank/DDBJ whole genome shotgun (WGS) entry which is preliminary data.</text>
</comment>
<dbReference type="PROSITE" id="PS00894">
    <property type="entry name" value="HTH_DEOR_1"/>
    <property type="match status" value="1"/>
</dbReference>
<keyword evidence="4" id="KW-0804">Transcription</keyword>
<dbReference type="InterPro" id="IPR001034">
    <property type="entry name" value="DeoR_HTH"/>
</dbReference>
<evidence type="ECO:0000313" key="6">
    <source>
        <dbReference type="EMBL" id="ROQ00285.1"/>
    </source>
</evidence>
<dbReference type="SUPFAM" id="SSF100950">
    <property type="entry name" value="NagB/RpiA/CoA transferase-like"/>
    <property type="match status" value="1"/>
</dbReference>
<dbReference type="InterPro" id="IPR014036">
    <property type="entry name" value="DeoR-like_C"/>
</dbReference>
<dbReference type="InterPro" id="IPR050313">
    <property type="entry name" value="Carb_Metab_HTH_regulators"/>
</dbReference>
<evidence type="ECO:0000256" key="1">
    <source>
        <dbReference type="ARBA" id="ARBA00022491"/>
    </source>
</evidence>
<dbReference type="Pfam" id="PF08220">
    <property type="entry name" value="HTH_DeoR"/>
    <property type="match status" value="1"/>
</dbReference>
<dbReference type="PANTHER" id="PTHR30363">
    <property type="entry name" value="HTH-TYPE TRANSCRIPTIONAL REGULATOR SRLR-RELATED"/>
    <property type="match status" value="1"/>
</dbReference>
<evidence type="ECO:0000256" key="2">
    <source>
        <dbReference type="ARBA" id="ARBA00023015"/>
    </source>
</evidence>
<dbReference type="InterPro" id="IPR036388">
    <property type="entry name" value="WH-like_DNA-bd_sf"/>
</dbReference>
<sequence>MNTQTAFSSPPEDEVGQRRQAILAIVQEQGFATIEVLARQFGVSAQTVRRDIVHLDGEGAVRRFHGGAGLPEAHGRLPYAEKRAVAPDAKERIGRAAAALVQDGASVFLDVGTTVEAIARALRGRRALRVFTCSLPAATLLADAADGPELFVLGGLVRGADGSLTGDATTAAIARFRFDWAFVGFSGCEPDGTLMDFDLAKVAVKQVAIARSHAAVAVGTADKFTRTALVAVAGLDAFSCLVTDRAPPAALAEPMAAGAVRLVTA</sequence>
<evidence type="ECO:0000256" key="4">
    <source>
        <dbReference type="ARBA" id="ARBA00023163"/>
    </source>
</evidence>
<feature type="domain" description="HTH deoR-type" evidence="5">
    <location>
        <begin position="15"/>
        <end position="70"/>
    </location>
</feature>
<reference evidence="6 7" key="1">
    <citation type="submission" date="2018-11" db="EMBL/GenBank/DDBJ databases">
        <title>Genomic Encyclopedia of Type Strains, Phase IV (KMG-IV): sequencing the most valuable type-strain genomes for metagenomic binning, comparative biology and taxonomic classification.</title>
        <authorList>
            <person name="Goeker M."/>
        </authorList>
    </citation>
    <scope>NUCLEOTIDE SEQUENCE [LARGE SCALE GENOMIC DNA]</scope>
    <source>
        <strain evidence="6 7">DSM 5900</strain>
    </source>
</reference>
<dbReference type="GO" id="GO:0003677">
    <property type="term" value="F:DNA binding"/>
    <property type="evidence" value="ECO:0007669"/>
    <property type="project" value="UniProtKB-KW"/>
</dbReference>
<keyword evidence="1" id="KW-0678">Repressor</keyword>
<accession>A0A3N1MB53</accession>
<dbReference type="InterPro" id="IPR037171">
    <property type="entry name" value="NagB/RpiA_transferase-like"/>
</dbReference>
<dbReference type="PANTHER" id="PTHR30363:SF4">
    <property type="entry name" value="GLYCEROL-3-PHOSPHATE REGULON REPRESSOR"/>
    <property type="match status" value="1"/>
</dbReference>
<protein>
    <submittedName>
        <fullName evidence="6">DeoR family transcriptional regulator</fullName>
    </submittedName>
</protein>
<dbReference type="SUPFAM" id="SSF46785">
    <property type="entry name" value="Winged helix' DNA-binding domain"/>
    <property type="match status" value="1"/>
</dbReference>
<dbReference type="SMART" id="SM00420">
    <property type="entry name" value="HTH_DEOR"/>
    <property type="match status" value="1"/>
</dbReference>
<keyword evidence="3" id="KW-0238">DNA-binding</keyword>
<dbReference type="GO" id="GO:0003700">
    <property type="term" value="F:DNA-binding transcription factor activity"/>
    <property type="evidence" value="ECO:0007669"/>
    <property type="project" value="InterPro"/>
</dbReference>
<keyword evidence="2" id="KW-0805">Transcription regulation</keyword>
<dbReference type="InterPro" id="IPR018356">
    <property type="entry name" value="Tscrpt_reg_HTH_DeoR_CS"/>
</dbReference>
<dbReference type="Proteomes" id="UP000278222">
    <property type="component" value="Unassembled WGS sequence"/>
</dbReference>
<dbReference type="Pfam" id="PF00455">
    <property type="entry name" value="DeoRC"/>
    <property type="match status" value="1"/>
</dbReference>
<gene>
    <name evidence="6" type="ORF">EDC65_2081</name>
</gene>
<dbReference type="PRINTS" id="PR00037">
    <property type="entry name" value="HTHLACR"/>
</dbReference>
<dbReference type="PROSITE" id="PS51000">
    <property type="entry name" value="HTH_DEOR_2"/>
    <property type="match status" value="1"/>
</dbReference>
<organism evidence="6 7">
    <name type="scientific">Stella humosa</name>
    <dbReference type="NCBI Taxonomy" id="94"/>
    <lineage>
        <taxon>Bacteria</taxon>
        <taxon>Pseudomonadati</taxon>
        <taxon>Pseudomonadota</taxon>
        <taxon>Alphaproteobacteria</taxon>
        <taxon>Rhodospirillales</taxon>
        <taxon>Stellaceae</taxon>
        <taxon>Stella</taxon>
    </lineage>
</organism>